<dbReference type="RefSeq" id="WP_115867218.1">
    <property type="nucleotide sequence ID" value="NZ_QREG01000004.1"/>
</dbReference>
<proteinExistence type="predicted"/>
<name>A0A3D9L562_MARFU</name>
<evidence type="ECO:0000313" key="3">
    <source>
        <dbReference type="Proteomes" id="UP000256779"/>
    </source>
</evidence>
<dbReference type="EMBL" id="QREG01000004">
    <property type="protein sequence ID" value="REE01132.1"/>
    <property type="molecule type" value="Genomic_DNA"/>
</dbReference>
<protein>
    <submittedName>
        <fullName evidence="2">Uncharacterized protein</fullName>
    </submittedName>
</protein>
<feature type="region of interest" description="Disordered" evidence="1">
    <location>
        <begin position="67"/>
        <end position="95"/>
    </location>
</feature>
<comment type="caution">
    <text evidence="2">The sequence shown here is derived from an EMBL/GenBank/DDBJ whole genome shotgun (WGS) entry which is preliminary data.</text>
</comment>
<sequence length="127" mass="13570">MRNLLFILLVSLCDVQADLDVSNALVAVGPDKVLAISTDPTVQHFHQHATLSSLEGAISSVSFQVSGHHSPGDFEGVDLQKGARAPPSTFRPDAKKPLRGYQLSAFRSVTRKPRDGLIPSGLLPLSS</sequence>
<keyword evidence="3" id="KW-1185">Reference proteome</keyword>
<gene>
    <name evidence="2" type="ORF">C7460_104152</name>
</gene>
<organism evidence="2 3">
    <name type="scientific">Marinoscillum furvescens DSM 4134</name>
    <dbReference type="NCBI Taxonomy" id="1122208"/>
    <lineage>
        <taxon>Bacteria</taxon>
        <taxon>Pseudomonadati</taxon>
        <taxon>Bacteroidota</taxon>
        <taxon>Cytophagia</taxon>
        <taxon>Cytophagales</taxon>
        <taxon>Reichenbachiellaceae</taxon>
        <taxon>Marinoscillum</taxon>
    </lineage>
</organism>
<accession>A0A3D9L562</accession>
<evidence type="ECO:0000256" key="1">
    <source>
        <dbReference type="SAM" id="MobiDB-lite"/>
    </source>
</evidence>
<reference evidence="2 3" key="1">
    <citation type="submission" date="2018-07" db="EMBL/GenBank/DDBJ databases">
        <title>Genomic Encyclopedia of Type Strains, Phase IV (KMG-IV): sequencing the most valuable type-strain genomes for metagenomic binning, comparative biology and taxonomic classification.</title>
        <authorList>
            <person name="Goeker M."/>
        </authorList>
    </citation>
    <scope>NUCLEOTIDE SEQUENCE [LARGE SCALE GENOMIC DNA]</scope>
    <source>
        <strain evidence="2 3">DSM 4134</strain>
    </source>
</reference>
<dbReference type="Proteomes" id="UP000256779">
    <property type="component" value="Unassembled WGS sequence"/>
</dbReference>
<dbReference type="AlphaFoldDB" id="A0A3D9L562"/>
<evidence type="ECO:0000313" key="2">
    <source>
        <dbReference type="EMBL" id="REE01132.1"/>
    </source>
</evidence>